<protein>
    <recommendedName>
        <fullName evidence="8">Dolichyl-diphosphooligosaccharide--protein glycosyltransferase subunit WBP1</fullName>
        <shortName evidence="8">Oligosaccharyl transferase subunit WBP1</shortName>
    </recommendedName>
</protein>
<dbReference type="UniPathway" id="UPA00378"/>
<dbReference type="InParanoid" id="A0A2K1QSU1"/>
<feature type="signal peptide" evidence="8">
    <location>
        <begin position="1"/>
        <end position="18"/>
    </location>
</feature>
<evidence type="ECO:0000256" key="7">
    <source>
        <dbReference type="ARBA" id="ARBA00023136"/>
    </source>
</evidence>
<reference evidence="11 12" key="1">
    <citation type="submission" date="2017-06" db="EMBL/GenBank/DDBJ databases">
        <title>Draft genome sequence of a variant of Elsinoe murrayae.</title>
        <authorList>
            <person name="Cheng Q."/>
        </authorList>
    </citation>
    <scope>NUCLEOTIDE SEQUENCE [LARGE SCALE GENOMIC DNA]</scope>
    <source>
        <strain evidence="11 12">CQ-2017a</strain>
    </source>
</reference>
<evidence type="ECO:0000313" key="11">
    <source>
        <dbReference type="EMBL" id="PNS18000.1"/>
    </source>
</evidence>
<dbReference type="OrthoDB" id="29105at2759"/>
<feature type="domain" description="OST48 middle" evidence="10">
    <location>
        <begin position="317"/>
        <end position="458"/>
    </location>
</feature>
<name>A0A2K1QSU1_9PEZI</name>
<feature type="chain" id="PRO_5014209359" description="Dolichyl-diphosphooligosaccharide--protein glycosyltransferase subunit WBP1" evidence="8">
    <location>
        <begin position="19"/>
        <end position="468"/>
    </location>
</feature>
<accession>A0A2K1QSU1</accession>
<evidence type="ECO:0000259" key="10">
    <source>
        <dbReference type="Pfam" id="PF23358"/>
    </source>
</evidence>
<evidence type="ECO:0000256" key="1">
    <source>
        <dbReference type="ARBA" id="ARBA00004479"/>
    </source>
</evidence>
<feature type="transmembrane region" description="Helical" evidence="8">
    <location>
        <begin position="433"/>
        <end position="456"/>
    </location>
</feature>
<dbReference type="PANTHER" id="PTHR10830">
    <property type="entry name" value="DOLICHYL-DIPHOSPHOOLIGOSACCHARIDE--PROTEIN GLYCOSYLTRANSFERASE 48 KDA SUBUNIT"/>
    <property type="match status" value="1"/>
</dbReference>
<keyword evidence="8" id="KW-0732">Signal</keyword>
<comment type="subcellular location">
    <subcellularLocation>
        <location evidence="8">Endoplasmic reticulum membrane</location>
        <topology evidence="8">Single-pass type I membrane protein</topology>
    </subcellularLocation>
    <subcellularLocation>
        <location evidence="1">Membrane</location>
        <topology evidence="1">Single-pass type I membrane protein</topology>
    </subcellularLocation>
</comment>
<dbReference type="Proteomes" id="UP000243797">
    <property type="component" value="Unassembled WGS sequence"/>
</dbReference>
<evidence type="ECO:0000256" key="3">
    <source>
        <dbReference type="ARBA" id="ARBA00008743"/>
    </source>
</evidence>
<evidence type="ECO:0000256" key="8">
    <source>
        <dbReference type="RuleBase" id="RU361142"/>
    </source>
</evidence>
<dbReference type="FunCoup" id="A0A2K1QSU1">
    <property type="interactions" value="1005"/>
</dbReference>
<keyword evidence="4 8" id="KW-0812">Transmembrane</keyword>
<sequence length="468" mass="52145">MRWLLSFLLLAFASFVQALSTSGNRLLVVVDNIADKDKYSKFWKDLESRGFVLKFETPKSSDLSLFKLGALAYDHLILLPSKSKGLGPNLTPNILVNYINNNGNILLTLSGDGSIPSSIASTLLEFDITLPPEKTAVVVDHFNYDEQTAAEKHDVLQLPPPKQLRGDTKDYFNVGGILAIPRAVGQVLGNTNSLLTPILRAPETAYSYNPKEENEPLDDVFASGSQLSLITGFQGRNSARLTVLGSAEMLQDEWFDAKVKSVRAGEGLVTSANQKFAQALSQWTFKELGVLKVGRVQHYLNEEPSKGTNLSTADVKELNPEIYRIKNDVTYSIEIFEWNVDRYDPFVSAPGDEVQLEFSMLSPFHRLKLQPVSRTTNSTIFGTSFKLPDQHGIFNFLVNYKRPFLTSVFEKRTVTVRHFAHDEWPRSFVITGAYPWIAGIGVTVAGWLVFVAVWLFSKPAVTSGKKTQ</sequence>
<dbReference type="EMBL" id="NKHZ01000047">
    <property type="protein sequence ID" value="PNS18000.1"/>
    <property type="molecule type" value="Genomic_DNA"/>
</dbReference>
<evidence type="ECO:0000256" key="4">
    <source>
        <dbReference type="ARBA" id="ARBA00022692"/>
    </source>
</evidence>
<dbReference type="InterPro" id="IPR055459">
    <property type="entry name" value="OST48_MD"/>
</dbReference>
<dbReference type="STRING" id="2082308.A0A2K1QSU1"/>
<organism evidence="11 12">
    <name type="scientific">Sphaceloma murrayae</name>
    <dbReference type="NCBI Taxonomy" id="2082308"/>
    <lineage>
        <taxon>Eukaryota</taxon>
        <taxon>Fungi</taxon>
        <taxon>Dikarya</taxon>
        <taxon>Ascomycota</taxon>
        <taxon>Pezizomycotina</taxon>
        <taxon>Dothideomycetes</taxon>
        <taxon>Dothideomycetidae</taxon>
        <taxon>Myriangiales</taxon>
        <taxon>Elsinoaceae</taxon>
        <taxon>Sphaceloma</taxon>
    </lineage>
</organism>
<comment type="similarity">
    <text evidence="3 8">Belongs to the DDOST 48 kDa subunit family.</text>
</comment>
<keyword evidence="6 8" id="KW-1133">Transmembrane helix</keyword>
<keyword evidence="7 8" id="KW-0472">Membrane</keyword>
<dbReference type="InterPro" id="IPR005013">
    <property type="entry name" value="DDOST_48_kDa_subunit"/>
</dbReference>
<feature type="domain" description="OST48 N-terminal" evidence="9">
    <location>
        <begin position="25"/>
        <end position="284"/>
    </location>
</feature>
<dbReference type="AlphaFoldDB" id="A0A2K1QSU1"/>
<comment type="pathway">
    <text evidence="2 8">Protein modification; protein glycosylation.</text>
</comment>
<dbReference type="PANTHER" id="PTHR10830:SF0">
    <property type="entry name" value="DOLICHYL-DIPHOSPHOOLIGOSACCHARIDE--PROTEIN GLYCOSYLTRANSFERASE 48 KDA SUBUNIT"/>
    <property type="match status" value="1"/>
</dbReference>
<gene>
    <name evidence="11" type="ORF">CAC42_3959</name>
</gene>
<dbReference type="GO" id="GO:0018279">
    <property type="term" value="P:protein N-linked glycosylation via asparagine"/>
    <property type="evidence" value="ECO:0007669"/>
    <property type="project" value="UniProtKB-UniRule"/>
</dbReference>
<evidence type="ECO:0000256" key="5">
    <source>
        <dbReference type="ARBA" id="ARBA00022824"/>
    </source>
</evidence>
<evidence type="ECO:0000256" key="6">
    <source>
        <dbReference type="ARBA" id="ARBA00022989"/>
    </source>
</evidence>
<dbReference type="GO" id="GO:0008250">
    <property type="term" value="C:oligosaccharyltransferase complex"/>
    <property type="evidence" value="ECO:0007669"/>
    <property type="project" value="TreeGrafter"/>
</dbReference>
<comment type="subunit">
    <text evidence="8">Component of the oligosaccharyltransferase (OST) complex.</text>
</comment>
<comment type="caution">
    <text evidence="11">The sequence shown here is derived from an EMBL/GenBank/DDBJ whole genome shotgun (WGS) entry which is preliminary data.</text>
</comment>
<keyword evidence="12" id="KW-1185">Reference proteome</keyword>
<comment type="function">
    <text evidence="8">Subunit of the oligosaccharyl transferase (OST) complex that catalyzes the initial transfer of a defined glycan (Glc(3)Man(9)GlcNAc(2) in eukaryotes) from the lipid carrier dolichol-pyrophosphate to an asparagine residue within an Asn-X-Ser/Thr consensus motif in nascent polypeptide chains, the first step in protein N-glycosylation. N-glycosylation occurs cotranslationally and the complex associates with the Sec61 complex at the channel-forming translocon complex that mediates protein translocation across the endoplasmic reticulum (ER).</text>
</comment>
<dbReference type="Pfam" id="PF03345">
    <property type="entry name" value="OST48_N"/>
    <property type="match status" value="1"/>
</dbReference>
<evidence type="ECO:0000313" key="12">
    <source>
        <dbReference type="Proteomes" id="UP000243797"/>
    </source>
</evidence>
<dbReference type="Pfam" id="PF23358">
    <property type="entry name" value="OST48_MD"/>
    <property type="match status" value="1"/>
</dbReference>
<proteinExistence type="inferred from homology"/>
<dbReference type="InterPro" id="IPR055457">
    <property type="entry name" value="OST48_N"/>
</dbReference>
<evidence type="ECO:0000256" key="2">
    <source>
        <dbReference type="ARBA" id="ARBA00004922"/>
    </source>
</evidence>
<keyword evidence="5 8" id="KW-0256">Endoplasmic reticulum</keyword>
<evidence type="ECO:0000259" key="9">
    <source>
        <dbReference type="Pfam" id="PF03345"/>
    </source>
</evidence>